<feature type="domain" description="Fumarylacetoacetase-like C-terminal" evidence="3">
    <location>
        <begin position="81"/>
        <end position="287"/>
    </location>
</feature>
<proteinExistence type="inferred from homology"/>
<dbReference type="InterPro" id="IPR036663">
    <property type="entry name" value="Fumarylacetoacetase_C_sf"/>
</dbReference>
<evidence type="ECO:0000256" key="1">
    <source>
        <dbReference type="ARBA" id="ARBA00010211"/>
    </source>
</evidence>
<dbReference type="STRING" id="1182542.W9YSI4"/>
<evidence type="ECO:0000259" key="3">
    <source>
        <dbReference type="Pfam" id="PF01557"/>
    </source>
</evidence>
<dbReference type="eggNOG" id="KOG1535">
    <property type="taxonomic scope" value="Eukaryota"/>
</dbReference>
<dbReference type="FunFam" id="3.90.850.10:FF:000002">
    <property type="entry name" value="2-hydroxyhepta-2,4-diene-1,7-dioate isomerase"/>
    <property type="match status" value="1"/>
</dbReference>
<accession>W9YSI4</accession>
<evidence type="ECO:0000313" key="5">
    <source>
        <dbReference type="Proteomes" id="UP000019478"/>
    </source>
</evidence>
<dbReference type="AlphaFoldDB" id="W9YSI4"/>
<dbReference type="GO" id="GO:0018773">
    <property type="term" value="F:acetylpyruvate hydrolase activity"/>
    <property type="evidence" value="ECO:0007669"/>
    <property type="project" value="TreeGrafter"/>
</dbReference>
<dbReference type="Proteomes" id="UP000019478">
    <property type="component" value="Unassembled WGS sequence"/>
</dbReference>
<dbReference type="EMBL" id="AMGY01000004">
    <property type="protein sequence ID" value="EXJ85249.1"/>
    <property type="molecule type" value="Genomic_DNA"/>
</dbReference>
<evidence type="ECO:0000256" key="2">
    <source>
        <dbReference type="ARBA" id="ARBA00022723"/>
    </source>
</evidence>
<organism evidence="4 5">
    <name type="scientific">Capronia epimyces CBS 606.96</name>
    <dbReference type="NCBI Taxonomy" id="1182542"/>
    <lineage>
        <taxon>Eukaryota</taxon>
        <taxon>Fungi</taxon>
        <taxon>Dikarya</taxon>
        <taxon>Ascomycota</taxon>
        <taxon>Pezizomycotina</taxon>
        <taxon>Eurotiomycetes</taxon>
        <taxon>Chaetothyriomycetidae</taxon>
        <taxon>Chaetothyriales</taxon>
        <taxon>Herpotrichiellaceae</taxon>
        <taxon>Capronia</taxon>
    </lineage>
</organism>
<dbReference type="GO" id="GO:0006107">
    <property type="term" value="P:oxaloacetate metabolic process"/>
    <property type="evidence" value="ECO:0007669"/>
    <property type="project" value="UniProtKB-ARBA"/>
</dbReference>
<dbReference type="Pfam" id="PF01557">
    <property type="entry name" value="FAA_hydrolase"/>
    <property type="match status" value="1"/>
</dbReference>
<sequence length="303" mass="32391">MSAIERVWTRFVRFVSDDGNVYAGEPVDPEVDVGLACKQGTPVLARVLSSSSALDAEAKFTGQELPVHKILAPLSADEVGTIRCIGVNYTDHGAELNFAVPPVPIVFLKPNSALNDPSAPIVVPSFVADADFEVELCVVLGKECRNVTDDEALDYVLGYTTSNDVAARMAQTITTQFCHGKGFDTFAPVGPALVHASAIPNPQQLEMRTTLNGQEMQHVTLDSMIFPVARIVSHLSQATTLPAGTIILTGTPGGIGHSRTPPVYLQHGDDLRLWISGGLGTLTNPIVKDKSGKYFDNGLWPAN</sequence>
<evidence type="ECO:0000313" key="4">
    <source>
        <dbReference type="EMBL" id="EXJ85249.1"/>
    </source>
</evidence>
<keyword evidence="2" id="KW-0479">Metal-binding</keyword>
<gene>
    <name evidence="4" type="ORF">A1O3_05924</name>
</gene>
<dbReference type="PANTHER" id="PTHR11820">
    <property type="entry name" value="ACYLPYRUVASE"/>
    <property type="match status" value="1"/>
</dbReference>
<dbReference type="GO" id="GO:0046872">
    <property type="term" value="F:metal ion binding"/>
    <property type="evidence" value="ECO:0007669"/>
    <property type="project" value="UniProtKB-KW"/>
</dbReference>
<dbReference type="GeneID" id="19170034"/>
<comment type="caution">
    <text evidence="4">The sequence shown here is derived from an EMBL/GenBank/DDBJ whole genome shotgun (WGS) entry which is preliminary data.</text>
</comment>
<dbReference type="RefSeq" id="XP_007734234.1">
    <property type="nucleotide sequence ID" value="XM_007736044.1"/>
</dbReference>
<name>W9YSI4_9EURO</name>
<dbReference type="GO" id="GO:0050163">
    <property type="term" value="F:oxaloacetate tautomerase activity"/>
    <property type="evidence" value="ECO:0007669"/>
    <property type="project" value="UniProtKB-ARBA"/>
</dbReference>
<dbReference type="OrthoDB" id="411064at2759"/>
<keyword evidence="5" id="KW-1185">Reference proteome</keyword>
<reference evidence="4 5" key="1">
    <citation type="submission" date="2013-03" db="EMBL/GenBank/DDBJ databases">
        <title>The Genome Sequence of Capronia epimyces CBS 606.96.</title>
        <authorList>
            <consortium name="The Broad Institute Genomics Platform"/>
            <person name="Cuomo C."/>
            <person name="de Hoog S."/>
            <person name="Gorbushina A."/>
            <person name="Walker B."/>
            <person name="Young S.K."/>
            <person name="Zeng Q."/>
            <person name="Gargeya S."/>
            <person name="Fitzgerald M."/>
            <person name="Haas B."/>
            <person name="Abouelleil A."/>
            <person name="Allen A.W."/>
            <person name="Alvarado L."/>
            <person name="Arachchi H.M."/>
            <person name="Berlin A.M."/>
            <person name="Chapman S.B."/>
            <person name="Gainer-Dewar J."/>
            <person name="Goldberg J."/>
            <person name="Griggs A."/>
            <person name="Gujja S."/>
            <person name="Hansen M."/>
            <person name="Howarth C."/>
            <person name="Imamovic A."/>
            <person name="Ireland A."/>
            <person name="Larimer J."/>
            <person name="McCowan C."/>
            <person name="Murphy C."/>
            <person name="Pearson M."/>
            <person name="Poon T.W."/>
            <person name="Priest M."/>
            <person name="Roberts A."/>
            <person name="Saif S."/>
            <person name="Shea T."/>
            <person name="Sisk P."/>
            <person name="Sykes S."/>
            <person name="Wortman J."/>
            <person name="Nusbaum C."/>
            <person name="Birren B."/>
        </authorList>
    </citation>
    <scope>NUCLEOTIDE SEQUENCE [LARGE SCALE GENOMIC DNA]</scope>
    <source>
        <strain evidence="4 5">CBS 606.96</strain>
    </source>
</reference>
<protein>
    <recommendedName>
        <fullName evidence="3">Fumarylacetoacetase-like C-terminal domain-containing protein</fullName>
    </recommendedName>
</protein>
<dbReference type="SUPFAM" id="SSF56529">
    <property type="entry name" value="FAH"/>
    <property type="match status" value="1"/>
</dbReference>
<dbReference type="PANTHER" id="PTHR11820:SF7">
    <property type="entry name" value="ACYLPYRUVASE FAHD1, MITOCHONDRIAL"/>
    <property type="match status" value="1"/>
</dbReference>
<dbReference type="Gene3D" id="3.90.850.10">
    <property type="entry name" value="Fumarylacetoacetase-like, C-terminal domain"/>
    <property type="match status" value="1"/>
</dbReference>
<dbReference type="HOGENOM" id="CLU_028458_2_1_1"/>
<dbReference type="InterPro" id="IPR011234">
    <property type="entry name" value="Fumarylacetoacetase-like_C"/>
</dbReference>
<comment type="similarity">
    <text evidence="1">Belongs to the FAH family.</text>
</comment>